<dbReference type="RefSeq" id="WP_133852306.1">
    <property type="nucleotide sequence ID" value="NZ_SNXZ01000005.1"/>
</dbReference>
<organism evidence="6 7">
    <name type="scientific">Labedaea rhizosphaerae</name>
    <dbReference type="NCBI Taxonomy" id="598644"/>
    <lineage>
        <taxon>Bacteria</taxon>
        <taxon>Bacillati</taxon>
        <taxon>Actinomycetota</taxon>
        <taxon>Actinomycetes</taxon>
        <taxon>Pseudonocardiales</taxon>
        <taxon>Pseudonocardiaceae</taxon>
        <taxon>Labedaea</taxon>
    </lineage>
</organism>
<dbReference type="Gene3D" id="1.10.439.10">
    <property type="entry name" value="Penicillin Amidohydrolase, domain 1"/>
    <property type="match status" value="1"/>
</dbReference>
<dbReference type="InterPro" id="IPR023343">
    <property type="entry name" value="Penicillin_amidase_dom1"/>
</dbReference>
<sequence>MRIKYKRASAGLAAALTGAAVATVVATNAGATPGPTVHLGAGEHYAAQVTRTEYGIPHVLAPTLGSAGYGYGYTFTQDNLCSLADAVLTLRGERSKFLGPDGTVDNGGGPATNVDSDTYFRSLNDAHVVERLLTGRNAPSKQARELVAGYAAGVNRYLRDTGADRLPDPTCRGKAWVRPITELDVWRMMHHLNQLGGLSGFTTSIATAAPGKQNGTAPAPAVHNDIGSNAWGLGSDVTKDHSGMVLGNPHFPWSGMFRFYQVQLTVPGLLDVAGGSVFGTPTVEVGHNHDLAWTHTVSSAQRFTLFQLKLQPGHPTTYLVDGKAEPMKQKVVRVPVRGKDGTVTEVRRTLYDSRYGPVIADSWGADSAFAVRGSNVDNLRDVDEWLGLGRARTIGELNAVQRKHQSMPFVDTIAADKSGTTYYGDVSVVPNVTDAQAARCVDTPEGHAMYPRTIVLDGAHGNCAWGTDKDAVQPGTFGPSTAPQLTRHDYVSNSNESAWLTNADAPLTGFPRIYGDIADTRSPRDRLSHQMIADRRAGTDGLGAPGFDLPSLQGAMLGDRELTAEMAKSDVVAMCRANPSLTATDGTTVDVRQACDVLAKWDGKADTTSRGTVLWREFWLRAIATKPGVHYLVPFDPEHPVTTPNKVDTSTPGLRASLADAVQVITAHGLALDVAFGDTQFTDGRIPVAGCTGAEGCFNITNAADRTLRDDGTYGPIEFGSSFIMAAQLTPDGPRVRTILTYSLSANPASPHHTDQTVLYQHKQWVTERFTQDEIAAGGSASTIRE</sequence>
<dbReference type="Gene3D" id="1.10.1400.10">
    <property type="match status" value="1"/>
</dbReference>
<reference evidence="6 7" key="1">
    <citation type="submission" date="2019-03" db="EMBL/GenBank/DDBJ databases">
        <title>Genomic Encyclopedia of Type Strains, Phase IV (KMG-IV): sequencing the most valuable type-strain genomes for metagenomic binning, comparative biology and taxonomic classification.</title>
        <authorList>
            <person name="Goeker M."/>
        </authorList>
    </citation>
    <scope>NUCLEOTIDE SEQUENCE [LARGE SCALE GENOMIC DNA]</scope>
    <source>
        <strain evidence="6 7">DSM 45361</strain>
    </source>
</reference>
<evidence type="ECO:0000256" key="1">
    <source>
        <dbReference type="ARBA" id="ARBA00006586"/>
    </source>
</evidence>
<dbReference type="Gene3D" id="2.30.120.10">
    <property type="match status" value="1"/>
</dbReference>
<dbReference type="PANTHER" id="PTHR34218">
    <property type="entry name" value="PEPTIDASE S45 PENICILLIN AMIDASE"/>
    <property type="match status" value="1"/>
</dbReference>
<dbReference type="InterPro" id="IPR002692">
    <property type="entry name" value="S45"/>
</dbReference>
<protein>
    <submittedName>
        <fullName evidence="6">Acyl-homoserine-lactone acylase</fullName>
    </submittedName>
</protein>
<keyword evidence="3" id="KW-0378">Hydrolase</keyword>
<evidence type="ECO:0000313" key="6">
    <source>
        <dbReference type="EMBL" id="TDP94892.1"/>
    </source>
</evidence>
<keyword evidence="2 5" id="KW-0732">Signal</keyword>
<dbReference type="OrthoDB" id="4759017at2"/>
<dbReference type="Gene3D" id="3.60.20.10">
    <property type="entry name" value="Glutamine Phosphoribosylpyrophosphate, subunit 1, domain 1"/>
    <property type="match status" value="1"/>
</dbReference>
<dbReference type="GO" id="GO:0017000">
    <property type="term" value="P:antibiotic biosynthetic process"/>
    <property type="evidence" value="ECO:0007669"/>
    <property type="project" value="InterPro"/>
</dbReference>
<evidence type="ECO:0000256" key="4">
    <source>
        <dbReference type="ARBA" id="ARBA00023145"/>
    </source>
</evidence>
<evidence type="ECO:0000256" key="5">
    <source>
        <dbReference type="SAM" id="SignalP"/>
    </source>
</evidence>
<feature type="chain" id="PRO_5039430826" evidence="5">
    <location>
        <begin position="23"/>
        <end position="786"/>
    </location>
</feature>
<evidence type="ECO:0000313" key="7">
    <source>
        <dbReference type="Proteomes" id="UP000295444"/>
    </source>
</evidence>
<gene>
    <name evidence="6" type="ORF">EV186_105124</name>
</gene>
<dbReference type="AlphaFoldDB" id="A0A4R6S574"/>
<dbReference type="Proteomes" id="UP000295444">
    <property type="component" value="Unassembled WGS sequence"/>
</dbReference>
<name>A0A4R6S574_LABRH</name>
<comment type="similarity">
    <text evidence="1">Belongs to the peptidase S45 family.</text>
</comment>
<dbReference type="InterPro" id="IPR029055">
    <property type="entry name" value="Ntn_hydrolases_N"/>
</dbReference>
<dbReference type="GO" id="GO:0016811">
    <property type="term" value="F:hydrolase activity, acting on carbon-nitrogen (but not peptide) bonds, in linear amides"/>
    <property type="evidence" value="ECO:0007669"/>
    <property type="project" value="InterPro"/>
</dbReference>
<evidence type="ECO:0000256" key="2">
    <source>
        <dbReference type="ARBA" id="ARBA00022729"/>
    </source>
</evidence>
<dbReference type="InterPro" id="IPR043147">
    <property type="entry name" value="Penicillin_amidase_A-knob"/>
</dbReference>
<keyword evidence="7" id="KW-1185">Reference proteome</keyword>
<comment type="caution">
    <text evidence="6">The sequence shown here is derived from an EMBL/GenBank/DDBJ whole genome shotgun (WGS) entry which is preliminary data.</text>
</comment>
<keyword evidence="4" id="KW-0865">Zymogen</keyword>
<proteinExistence type="inferred from homology"/>
<accession>A0A4R6S574</accession>
<dbReference type="Pfam" id="PF01804">
    <property type="entry name" value="Penicil_amidase"/>
    <property type="match status" value="1"/>
</dbReference>
<dbReference type="EMBL" id="SNXZ01000005">
    <property type="protein sequence ID" value="TDP94892.1"/>
    <property type="molecule type" value="Genomic_DNA"/>
</dbReference>
<dbReference type="PANTHER" id="PTHR34218:SF3">
    <property type="entry name" value="ACYL-HOMOSERINE LACTONE ACYLASE PVDQ"/>
    <property type="match status" value="1"/>
</dbReference>
<dbReference type="SUPFAM" id="SSF56235">
    <property type="entry name" value="N-terminal nucleophile aminohydrolases (Ntn hydrolases)"/>
    <property type="match status" value="1"/>
</dbReference>
<dbReference type="InterPro" id="IPR043146">
    <property type="entry name" value="Penicillin_amidase_N_B-knob"/>
</dbReference>
<evidence type="ECO:0000256" key="3">
    <source>
        <dbReference type="ARBA" id="ARBA00022801"/>
    </source>
</evidence>
<feature type="signal peptide" evidence="5">
    <location>
        <begin position="1"/>
        <end position="22"/>
    </location>
</feature>